<dbReference type="AlphaFoldDB" id="A0A9D2F2N8"/>
<keyword evidence="1" id="KW-1133">Transmembrane helix</keyword>
<name>A0A9D2F2N8_9FIRM</name>
<dbReference type="Proteomes" id="UP000824031">
    <property type="component" value="Unassembled WGS sequence"/>
</dbReference>
<keyword evidence="1" id="KW-0812">Transmembrane</keyword>
<sequence>MKRCPKCGALCPRPGQKFCGSCGAPLSDTPPQAGRAPAPEWPPRDVVQRRRLLMVAAVAAVLVLVVAAGVLLFVRRGAARPVDAPAQTTTAESAAQTTYTVAEENRLYLDNLLPVDGMTLTADGAALEYGVGADGRAYVDRRALGSTDVLLRAILPSGDGWQTSLALVSKPSNPTASFGTLRPCEEDGFNEPDAEYLDAMLTVYYHSQLRAFNSRNVSDLRFSTDLNDQSWQASITTGAYDAVLYDLEDSDMTYTETGLAHGEDKVTFNAAGHWTGTNRDSGAAESGTDYMTIQAIWRDGIWQVDRCLPCTEQEYNNGTLKLSTK</sequence>
<dbReference type="EMBL" id="DXBO01000053">
    <property type="protein sequence ID" value="HIZ47861.1"/>
    <property type="molecule type" value="Genomic_DNA"/>
</dbReference>
<organism evidence="2 3">
    <name type="scientific">Candidatus Gemmiger excrementavium</name>
    <dbReference type="NCBI Taxonomy" id="2838608"/>
    <lineage>
        <taxon>Bacteria</taxon>
        <taxon>Bacillati</taxon>
        <taxon>Bacillota</taxon>
        <taxon>Clostridia</taxon>
        <taxon>Eubacteriales</taxon>
        <taxon>Gemmiger</taxon>
    </lineage>
</organism>
<accession>A0A9D2F2N8</accession>
<feature type="transmembrane region" description="Helical" evidence="1">
    <location>
        <begin position="52"/>
        <end position="74"/>
    </location>
</feature>
<reference evidence="2" key="1">
    <citation type="journal article" date="2021" name="PeerJ">
        <title>Extensive microbial diversity within the chicken gut microbiome revealed by metagenomics and culture.</title>
        <authorList>
            <person name="Gilroy R."/>
            <person name="Ravi A."/>
            <person name="Getino M."/>
            <person name="Pursley I."/>
            <person name="Horton D.L."/>
            <person name="Alikhan N.F."/>
            <person name="Baker D."/>
            <person name="Gharbi K."/>
            <person name="Hall N."/>
            <person name="Watson M."/>
            <person name="Adriaenssens E.M."/>
            <person name="Foster-Nyarko E."/>
            <person name="Jarju S."/>
            <person name="Secka A."/>
            <person name="Antonio M."/>
            <person name="Oren A."/>
            <person name="Chaudhuri R.R."/>
            <person name="La Ragione R."/>
            <person name="Hildebrand F."/>
            <person name="Pallen M.J."/>
        </authorList>
    </citation>
    <scope>NUCLEOTIDE SEQUENCE</scope>
    <source>
        <strain evidence="2">3436</strain>
    </source>
</reference>
<proteinExistence type="predicted"/>
<comment type="caution">
    <text evidence="2">The sequence shown here is derived from an EMBL/GenBank/DDBJ whole genome shotgun (WGS) entry which is preliminary data.</text>
</comment>
<gene>
    <name evidence="2" type="ORF">H9810_03975</name>
</gene>
<protein>
    <submittedName>
        <fullName evidence="2">Zinc ribbon domain-containing protein</fullName>
    </submittedName>
</protein>
<evidence type="ECO:0000313" key="3">
    <source>
        <dbReference type="Proteomes" id="UP000824031"/>
    </source>
</evidence>
<evidence type="ECO:0000313" key="2">
    <source>
        <dbReference type="EMBL" id="HIZ47861.1"/>
    </source>
</evidence>
<reference evidence="2" key="2">
    <citation type="submission" date="2021-04" db="EMBL/GenBank/DDBJ databases">
        <authorList>
            <person name="Gilroy R."/>
        </authorList>
    </citation>
    <scope>NUCLEOTIDE SEQUENCE</scope>
    <source>
        <strain evidence="2">3436</strain>
    </source>
</reference>
<evidence type="ECO:0000256" key="1">
    <source>
        <dbReference type="SAM" id="Phobius"/>
    </source>
</evidence>
<keyword evidence="1" id="KW-0472">Membrane</keyword>